<sequence>MVDRIRDILARFPENEAAVRQLIQGSQVFDALCEQYADTDREVTKIVRTENGETSPEARILHDRRRAIEEEILTMIEGYTPV</sequence>
<dbReference type="RefSeq" id="WP_320315499.1">
    <property type="nucleotide sequence ID" value="NZ_JAVIIX010000002.1"/>
</dbReference>
<reference evidence="1 2" key="1">
    <citation type="submission" date="2023-08" db="EMBL/GenBank/DDBJ databases">
        <title>Implementing the SeqCode for naming new Mesorhizobium species isolated from Vachellia karroo root nodules.</title>
        <authorList>
            <person name="Van Lill M."/>
        </authorList>
    </citation>
    <scope>NUCLEOTIDE SEQUENCE [LARGE SCALE GENOMIC DNA]</scope>
    <source>
        <strain evidence="1 2">VK23A</strain>
    </source>
</reference>
<dbReference type="Gene3D" id="6.10.280.50">
    <property type="match status" value="1"/>
</dbReference>
<comment type="caution">
    <text evidence="1">The sequence shown here is derived from an EMBL/GenBank/DDBJ whole genome shotgun (WGS) entry which is preliminary data.</text>
</comment>
<evidence type="ECO:0000313" key="2">
    <source>
        <dbReference type="Proteomes" id="UP001271780"/>
    </source>
</evidence>
<organism evidence="1 2">
    <name type="scientific">Mesorhizobium dulcispinae</name>
    <dbReference type="NCBI Taxonomy" id="3072316"/>
    <lineage>
        <taxon>Bacteria</taxon>
        <taxon>Pseudomonadati</taxon>
        <taxon>Pseudomonadota</taxon>
        <taxon>Alphaproteobacteria</taxon>
        <taxon>Hyphomicrobiales</taxon>
        <taxon>Phyllobacteriaceae</taxon>
        <taxon>Mesorhizobium</taxon>
    </lineage>
</organism>
<proteinExistence type="predicted"/>
<evidence type="ECO:0008006" key="3">
    <source>
        <dbReference type="Google" id="ProtNLM"/>
    </source>
</evidence>
<keyword evidence="2" id="KW-1185">Reference proteome</keyword>
<dbReference type="Proteomes" id="UP001271780">
    <property type="component" value="Unassembled WGS sequence"/>
</dbReference>
<gene>
    <name evidence="1" type="ORF">RFM27_11680</name>
</gene>
<evidence type="ECO:0000313" key="1">
    <source>
        <dbReference type="EMBL" id="MDX8472736.1"/>
    </source>
</evidence>
<name>A0ABU4XD82_9HYPH</name>
<dbReference type="InterPro" id="IPR038444">
    <property type="entry name" value="DUF465_sf"/>
</dbReference>
<protein>
    <recommendedName>
        <fullName evidence="3">DUF465 domain-containing protein</fullName>
    </recommendedName>
</protein>
<dbReference type="EMBL" id="JAVIIZ010000005">
    <property type="protein sequence ID" value="MDX8472736.1"/>
    <property type="molecule type" value="Genomic_DNA"/>
</dbReference>
<accession>A0ABU4XD82</accession>